<dbReference type="InterPro" id="IPR000644">
    <property type="entry name" value="CBS_dom"/>
</dbReference>
<reference evidence="5" key="1">
    <citation type="submission" date="2017-06" db="EMBL/GenBank/DDBJ databases">
        <authorList>
            <person name="Varghese N."/>
            <person name="Submissions S."/>
        </authorList>
    </citation>
    <scope>NUCLEOTIDE SEQUENCE [LARGE SCALE GENOMIC DNA]</scope>
    <source>
        <strain evidence="5">DSM 137</strain>
    </source>
</reference>
<sequence length="338" mass="36881">MNAIHASFEGKRVRDAMKSPAVSVRPEDSARHAAEIMIQLRVSGLPVVDAENRPVGVVSETDFRYGDEAERARQRDAWVRYISEGQEMSGAYLEALEREAGQVKRIMASPAICIDEDASLIEAAELLARHRIRRLVAVRDGKVAGVITRASLLRFFAPDRPKARPLPTPDEFEEAIEAAGLPPAPPPADAPHIEGVASAAELKKLVGDFERHKVEMKADVARQAKAKRDEAVKHMLRAKFTNAEMTSLLSQAVEAARNGEASCVALTFPAALCTDGGRTINLPSPDWPASLRGKAADFFLRWEKELKPLGYALSARIATFPDGFPGDAELSLVWGREG</sequence>
<feature type="domain" description="CBS" evidence="3">
    <location>
        <begin position="107"/>
        <end position="166"/>
    </location>
</feature>
<dbReference type="InterPro" id="IPR046342">
    <property type="entry name" value="CBS_dom_sf"/>
</dbReference>
<dbReference type="Pfam" id="PF00571">
    <property type="entry name" value="CBS"/>
    <property type="match status" value="2"/>
</dbReference>
<dbReference type="SUPFAM" id="SSF54631">
    <property type="entry name" value="CBS-domain pair"/>
    <property type="match status" value="1"/>
</dbReference>
<proteinExistence type="predicted"/>
<feature type="domain" description="CBS" evidence="3">
    <location>
        <begin position="17"/>
        <end position="73"/>
    </location>
</feature>
<dbReference type="EMBL" id="FYDG01000001">
    <property type="protein sequence ID" value="SNB60386.1"/>
    <property type="molecule type" value="Genomic_DNA"/>
</dbReference>
<organism evidence="4 5">
    <name type="scientific">Rhodoblastus acidophilus</name>
    <name type="common">Rhodopseudomonas acidophila</name>
    <dbReference type="NCBI Taxonomy" id="1074"/>
    <lineage>
        <taxon>Bacteria</taxon>
        <taxon>Pseudomonadati</taxon>
        <taxon>Pseudomonadota</taxon>
        <taxon>Alphaproteobacteria</taxon>
        <taxon>Hyphomicrobiales</taxon>
        <taxon>Rhodoblastaceae</taxon>
        <taxon>Rhodoblastus</taxon>
    </lineage>
</organism>
<accession>A0A212QM50</accession>
<evidence type="ECO:0000256" key="1">
    <source>
        <dbReference type="ARBA" id="ARBA00023122"/>
    </source>
</evidence>
<dbReference type="SMART" id="SM00116">
    <property type="entry name" value="CBS"/>
    <property type="match status" value="2"/>
</dbReference>
<dbReference type="InterPro" id="IPR051257">
    <property type="entry name" value="Diverse_CBS-Domain"/>
</dbReference>
<dbReference type="RefSeq" id="WP_158255137.1">
    <property type="nucleotide sequence ID" value="NZ_FYDG01000001.1"/>
</dbReference>
<dbReference type="PANTHER" id="PTHR43080:SF2">
    <property type="entry name" value="CBS DOMAIN-CONTAINING PROTEIN"/>
    <property type="match status" value="1"/>
</dbReference>
<evidence type="ECO:0000256" key="2">
    <source>
        <dbReference type="PROSITE-ProRule" id="PRU00703"/>
    </source>
</evidence>
<dbReference type="CDD" id="cd04586">
    <property type="entry name" value="CBS_pair_BON_assoc"/>
    <property type="match status" value="1"/>
</dbReference>
<gene>
    <name evidence="4" type="ORF">SAMN06265338_101799</name>
</gene>
<dbReference type="Proteomes" id="UP000198418">
    <property type="component" value="Unassembled WGS sequence"/>
</dbReference>
<dbReference type="AlphaFoldDB" id="A0A212QM50"/>
<dbReference type="Gene3D" id="3.10.580.10">
    <property type="entry name" value="CBS-domain"/>
    <property type="match status" value="1"/>
</dbReference>
<evidence type="ECO:0000313" key="4">
    <source>
        <dbReference type="EMBL" id="SNB60386.1"/>
    </source>
</evidence>
<protein>
    <submittedName>
        <fullName evidence="4">CBS domain-containing protein</fullName>
    </submittedName>
</protein>
<dbReference type="PROSITE" id="PS51371">
    <property type="entry name" value="CBS"/>
    <property type="match status" value="2"/>
</dbReference>
<keyword evidence="5" id="KW-1185">Reference proteome</keyword>
<keyword evidence="1 2" id="KW-0129">CBS domain</keyword>
<dbReference type="OrthoDB" id="7871683at2"/>
<evidence type="ECO:0000313" key="5">
    <source>
        <dbReference type="Proteomes" id="UP000198418"/>
    </source>
</evidence>
<evidence type="ECO:0000259" key="3">
    <source>
        <dbReference type="PROSITE" id="PS51371"/>
    </source>
</evidence>
<name>A0A212QM50_RHOAC</name>
<dbReference type="PANTHER" id="PTHR43080">
    <property type="entry name" value="CBS DOMAIN-CONTAINING PROTEIN CBSX3, MITOCHONDRIAL"/>
    <property type="match status" value="1"/>
</dbReference>